<dbReference type="EMBL" id="JADGJW010000754">
    <property type="protein sequence ID" value="KAJ3212990.1"/>
    <property type="molecule type" value="Genomic_DNA"/>
</dbReference>
<gene>
    <name evidence="1" type="ORF">HK099_007621</name>
</gene>
<reference evidence="1" key="1">
    <citation type="submission" date="2020-05" db="EMBL/GenBank/DDBJ databases">
        <title>Phylogenomic resolution of chytrid fungi.</title>
        <authorList>
            <person name="Stajich J.E."/>
            <person name="Amses K."/>
            <person name="Simmons R."/>
            <person name="Seto K."/>
            <person name="Myers J."/>
            <person name="Bonds A."/>
            <person name="Quandt C.A."/>
            <person name="Barry K."/>
            <person name="Liu P."/>
            <person name="Grigoriev I."/>
            <person name="Longcore J.E."/>
            <person name="James T.Y."/>
        </authorList>
    </citation>
    <scope>NUCLEOTIDE SEQUENCE</scope>
    <source>
        <strain evidence="1">JEL0476</strain>
    </source>
</reference>
<evidence type="ECO:0000313" key="1">
    <source>
        <dbReference type="EMBL" id="KAJ3212990.1"/>
    </source>
</evidence>
<evidence type="ECO:0000313" key="2">
    <source>
        <dbReference type="Proteomes" id="UP001211065"/>
    </source>
</evidence>
<proteinExistence type="predicted"/>
<organism evidence="1 2">
    <name type="scientific">Clydaea vesicula</name>
    <dbReference type="NCBI Taxonomy" id="447962"/>
    <lineage>
        <taxon>Eukaryota</taxon>
        <taxon>Fungi</taxon>
        <taxon>Fungi incertae sedis</taxon>
        <taxon>Chytridiomycota</taxon>
        <taxon>Chytridiomycota incertae sedis</taxon>
        <taxon>Chytridiomycetes</taxon>
        <taxon>Lobulomycetales</taxon>
        <taxon>Lobulomycetaceae</taxon>
        <taxon>Clydaea</taxon>
    </lineage>
</organism>
<protein>
    <submittedName>
        <fullName evidence="1">Uncharacterized protein</fullName>
    </submittedName>
</protein>
<comment type="caution">
    <text evidence="1">The sequence shown here is derived from an EMBL/GenBank/DDBJ whole genome shotgun (WGS) entry which is preliminary data.</text>
</comment>
<dbReference type="Proteomes" id="UP001211065">
    <property type="component" value="Unassembled WGS sequence"/>
</dbReference>
<accession>A0AAD5TW85</accession>
<sequence>MKSLEFYGRCIGLVICYPKTFQNEVAGIVEIGGLKCYHRVIDRTNVNAPNLKLKNRKEEAEDENEIFFLLEKKILIKLNRIKKSDTEVLIGVRCFFFVCVIKNNFSGCGKTATCYQLCRTRFALYFDGCAGNNVKSLMTVCDNTFQEPCMISK</sequence>
<dbReference type="AlphaFoldDB" id="A0AAD5TW85"/>
<keyword evidence="2" id="KW-1185">Reference proteome</keyword>
<name>A0AAD5TW85_9FUNG</name>